<feature type="domain" description="Transcription regulator PadR C-terminal" evidence="2">
    <location>
        <begin position="90"/>
        <end position="168"/>
    </location>
</feature>
<dbReference type="OrthoDB" id="3746369at2"/>
<sequence length="177" mass="19870">MSLRYAALGLLSKRPGSGYDLLRRFERSIGNFWVATQSQLYTELGKLEKDGFIEVVDTGPRSRKVYSATDAGRADLTEWISRPVIDTPPRNTKLLRAFLLTEVDDAVADRFFETVIADAQERIAALTAVRDGLPELENVSAFDRISIDHALRHSRTDIEWATAAAEYLASERDRPTP</sequence>
<dbReference type="InterPro" id="IPR018309">
    <property type="entry name" value="Tscrpt_reg_PadR_C"/>
</dbReference>
<dbReference type="Proteomes" id="UP000183053">
    <property type="component" value="Unassembled WGS sequence"/>
</dbReference>
<gene>
    <name evidence="3" type="ORF">SAMN04489765_4294</name>
</gene>
<name>A0A1H1HJW1_9ACTN</name>
<dbReference type="PANTHER" id="PTHR43252:SF4">
    <property type="entry name" value="TRANSCRIPTIONAL REGULATORY PROTEIN"/>
    <property type="match status" value="1"/>
</dbReference>
<dbReference type="STRING" id="47312.SAMN04489765_4294"/>
<dbReference type="GO" id="GO:0003677">
    <property type="term" value="F:DNA binding"/>
    <property type="evidence" value="ECO:0007669"/>
    <property type="project" value="UniProtKB-KW"/>
</dbReference>
<protein>
    <submittedName>
        <fullName evidence="3">DNA-binding transcriptional regulator, PadR family</fullName>
    </submittedName>
</protein>
<dbReference type="Pfam" id="PF10400">
    <property type="entry name" value="Vir_act_alpha_C"/>
    <property type="match status" value="1"/>
</dbReference>
<evidence type="ECO:0000313" key="3">
    <source>
        <dbReference type="EMBL" id="SDR25805.1"/>
    </source>
</evidence>
<dbReference type="InterPro" id="IPR005149">
    <property type="entry name" value="Tscrpt_reg_PadR_N"/>
</dbReference>
<dbReference type="Pfam" id="PF03551">
    <property type="entry name" value="PadR"/>
    <property type="match status" value="1"/>
</dbReference>
<dbReference type="SUPFAM" id="SSF46785">
    <property type="entry name" value="Winged helix' DNA-binding domain"/>
    <property type="match status" value="1"/>
</dbReference>
<dbReference type="PANTHER" id="PTHR43252">
    <property type="entry name" value="TRANSCRIPTIONAL REGULATOR YQJI"/>
    <property type="match status" value="1"/>
</dbReference>
<evidence type="ECO:0000259" key="1">
    <source>
        <dbReference type="Pfam" id="PF03551"/>
    </source>
</evidence>
<evidence type="ECO:0000259" key="2">
    <source>
        <dbReference type="Pfam" id="PF10400"/>
    </source>
</evidence>
<dbReference type="EMBL" id="FNLF01000002">
    <property type="protein sequence ID" value="SDR25805.1"/>
    <property type="molecule type" value="Genomic_DNA"/>
</dbReference>
<feature type="domain" description="Transcription regulator PadR N-terminal" evidence="1">
    <location>
        <begin position="8"/>
        <end position="77"/>
    </location>
</feature>
<dbReference type="AlphaFoldDB" id="A0A1H1HJW1"/>
<proteinExistence type="predicted"/>
<dbReference type="Gene3D" id="1.10.10.10">
    <property type="entry name" value="Winged helix-like DNA-binding domain superfamily/Winged helix DNA-binding domain"/>
    <property type="match status" value="1"/>
</dbReference>
<organism evidence="3 4">
    <name type="scientific">Tsukamurella pulmonis</name>
    <dbReference type="NCBI Taxonomy" id="47312"/>
    <lineage>
        <taxon>Bacteria</taxon>
        <taxon>Bacillati</taxon>
        <taxon>Actinomycetota</taxon>
        <taxon>Actinomycetes</taxon>
        <taxon>Mycobacteriales</taxon>
        <taxon>Tsukamurellaceae</taxon>
        <taxon>Tsukamurella</taxon>
    </lineage>
</organism>
<keyword evidence="4" id="KW-1185">Reference proteome</keyword>
<accession>A0A1H1HJW1</accession>
<dbReference type="InterPro" id="IPR036388">
    <property type="entry name" value="WH-like_DNA-bd_sf"/>
</dbReference>
<dbReference type="InterPro" id="IPR036390">
    <property type="entry name" value="WH_DNA-bd_sf"/>
</dbReference>
<evidence type="ECO:0000313" key="4">
    <source>
        <dbReference type="Proteomes" id="UP000183053"/>
    </source>
</evidence>
<dbReference type="RefSeq" id="WP_068564143.1">
    <property type="nucleotide sequence ID" value="NZ_FNLF01000002.1"/>
</dbReference>
<keyword evidence="3" id="KW-0238">DNA-binding</keyword>
<reference evidence="4" key="1">
    <citation type="submission" date="2016-10" db="EMBL/GenBank/DDBJ databases">
        <authorList>
            <person name="Varghese N."/>
            <person name="Submissions S."/>
        </authorList>
    </citation>
    <scope>NUCLEOTIDE SEQUENCE [LARGE SCALE GENOMIC DNA]</scope>
    <source>
        <strain evidence="4">DSM 44142</strain>
    </source>
</reference>